<dbReference type="HOGENOM" id="CLU_065155_3_1_9"/>
<name>A8RET9_9FIRM</name>
<dbReference type="InterPro" id="IPR027417">
    <property type="entry name" value="P-loop_NTPase"/>
</dbReference>
<gene>
    <name evidence="1" type="ORF">EUBDOL_02079</name>
</gene>
<dbReference type="EMBL" id="ABAW02000025">
    <property type="protein sequence ID" value="EDP10065.1"/>
    <property type="molecule type" value="Genomic_DNA"/>
</dbReference>
<evidence type="ECO:0008006" key="3">
    <source>
        <dbReference type="Google" id="ProtNLM"/>
    </source>
</evidence>
<evidence type="ECO:0000313" key="1">
    <source>
        <dbReference type="EMBL" id="EDP10065.1"/>
    </source>
</evidence>
<dbReference type="Pfam" id="PF13189">
    <property type="entry name" value="Cytidylate_kin2"/>
    <property type="match status" value="1"/>
</dbReference>
<dbReference type="Gene3D" id="3.40.50.300">
    <property type="entry name" value="P-loop containing nucleotide triphosphate hydrolases"/>
    <property type="match status" value="1"/>
</dbReference>
<reference evidence="1 2" key="2">
    <citation type="submission" date="2007-09" db="EMBL/GenBank/DDBJ databases">
        <authorList>
            <person name="Fulton L."/>
            <person name="Clifton S."/>
            <person name="Fulton B."/>
            <person name="Xu J."/>
            <person name="Minx P."/>
            <person name="Pepin K.H."/>
            <person name="Johnson M."/>
            <person name="Thiruvilangam P."/>
            <person name="Bhonagiri V."/>
            <person name="Nash W.E."/>
            <person name="Mardis E.R."/>
            <person name="Wilson R.K."/>
        </authorList>
    </citation>
    <scope>NUCLEOTIDE SEQUENCE [LARGE SCALE GENOMIC DNA]</scope>
    <source>
        <strain evidence="1 2">DSM 3991</strain>
    </source>
</reference>
<proteinExistence type="predicted"/>
<organism evidence="1 2">
    <name type="scientific">Amedibacillus dolichus DSM 3991</name>
    <dbReference type="NCBI Taxonomy" id="428127"/>
    <lineage>
        <taxon>Bacteria</taxon>
        <taxon>Bacillati</taxon>
        <taxon>Bacillota</taxon>
        <taxon>Erysipelotrichia</taxon>
        <taxon>Erysipelotrichales</taxon>
        <taxon>Erysipelotrichaceae</taxon>
        <taxon>Amedibacillus</taxon>
    </lineage>
</organism>
<dbReference type="AlphaFoldDB" id="A8RET9"/>
<dbReference type="STRING" id="428127.EUBDOL_02079"/>
<reference evidence="1 2" key="1">
    <citation type="submission" date="2007-09" db="EMBL/GenBank/DDBJ databases">
        <title>Draft genome sequence of Eubacterium dolichum (DSM 3991).</title>
        <authorList>
            <person name="Sudarsanam P."/>
            <person name="Ley R."/>
            <person name="Guruge J."/>
            <person name="Turnbaugh P.J."/>
            <person name="Mahowald M."/>
            <person name="Liep D."/>
            <person name="Gordon J."/>
        </authorList>
    </citation>
    <scope>NUCLEOTIDE SEQUENCE [LARGE SCALE GENOMIC DNA]</scope>
    <source>
        <strain evidence="1 2">DSM 3991</strain>
    </source>
</reference>
<dbReference type="eggNOG" id="COG0283">
    <property type="taxonomic scope" value="Bacteria"/>
</dbReference>
<sequence>MLPIELEYNIHIDKEVIFMKKKTIITISREFGSGGRMIGKMLAERLKIPFYDKELIEIAAKESGIDKELFEDNDSRTSKGFHLFGALGYSLGGPLSAITELSLNDRLYLVQAHVVEQVANQGACVIVGRCADYVLRERDDVINVFIHADEKDKVERAKTSYEVDLRDVEKSILKIDKRRANYYEYYTDRTWGKAENYDISLNSSTFGLEGCVDIIMELMKKEEEHGR</sequence>
<accession>A8RET9</accession>
<evidence type="ECO:0000313" key="2">
    <source>
        <dbReference type="Proteomes" id="UP000004090"/>
    </source>
</evidence>
<dbReference type="SUPFAM" id="SSF52540">
    <property type="entry name" value="P-loop containing nucleoside triphosphate hydrolases"/>
    <property type="match status" value="1"/>
</dbReference>
<protein>
    <recommendedName>
        <fullName evidence="3">Cytidylate kinase</fullName>
    </recommendedName>
</protein>
<comment type="caution">
    <text evidence="1">The sequence shown here is derived from an EMBL/GenBank/DDBJ whole genome shotgun (WGS) entry which is preliminary data.</text>
</comment>
<dbReference type="Proteomes" id="UP000004090">
    <property type="component" value="Unassembled WGS sequence"/>
</dbReference>